<evidence type="ECO:0000313" key="2">
    <source>
        <dbReference type="EMBL" id="OCW56591.1"/>
    </source>
</evidence>
<dbReference type="PANTHER" id="PTHR43760">
    <property type="entry name" value="ENDORIBONUCLEASE-RELATED"/>
    <property type="match status" value="1"/>
</dbReference>
<gene>
    <name evidence="2" type="ORF">AWJ14_16745</name>
</gene>
<accession>A0A1C1YST9</accession>
<dbReference type="Gene3D" id="3.30.1330.40">
    <property type="entry name" value="RutC-like"/>
    <property type="match status" value="1"/>
</dbReference>
<organism evidence="2 3">
    <name type="scientific">Hoeflea olei</name>
    <dbReference type="NCBI Taxonomy" id="1480615"/>
    <lineage>
        <taxon>Bacteria</taxon>
        <taxon>Pseudomonadati</taxon>
        <taxon>Pseudomonadota</taxon>
        <taxon>Alphaproteobacteria</taxon>
        <taxon>Hyphomicrobiales</taxon>
        <taxon>Rhizobiaceae</taxon>
        <taxon>Hoeflea</taxon>
    </lineage>
</organism>
<dbReference type="InterPro" id="IPR035959">
    <property type="entry name" value="RutC-like_sf"/>
</dbReference>
<comment type="caution">
    <text evidence="2">The sequence shown here is derived from an EMBL/GenBank/DDBJ whole genome shotgun (WGS) entry which is preliminary data.</text>
</comment>
<dbReference type="SUPFAM" id="SSF55298">
    <property type="entry name" value="YjgF-like"/>
    <property type="match status" value="1"/>
</dbReference>
<protein>
    <recommendedName>
        <fullName evidence="1">Endoribonuclease L-PSP/chorismate mutase-like domain-containing protein</fullName>
    </recommendedName>
</protein>
<sequence>MTESVESRLSARNITLPQAAAPAANYVPYVISGSLLYVSGQLPMEAGKVAVTGIVGRDVDVASAQRAAELCAINILAQAKAALDGDLERIARVIKLNGFVASDPSFTDQHLVINGASNLIAELLGESGKHARAAVGMASLPFNAAVEIDAIIEIA</sequence>
<name>A0A1C1YST9_9HYPH</name>
<dbReference type="Proteomes" id="UP000094795">
    <property type="component" value="Unassembled WGS sequence"/>
</dbReference>
<dbReference type="InterPro" id="IPR013813">
    <property type="entry name" value="Endoribo_LPSP/chorism_mut-like"/>
</dbReference>
<dbReference type="CDD" id="cd02199">
    <property type="entry name" value="YjgF_YER057c_UK114_like_1"/>
    <property type="match status" value="1"/>
</dbReference>
<dbReference type="EMBL" id="LQZT01000034">
    <property type="protein sequence ID" value="OCW56591.1"/>
    <property type="molecule type" value="Genomic_DNA"/>
</dbReference>
<evidence type="ECO:0000313" key="3">
    <source>
        <dbReference type="Proteomes" id="UP000094795"/>
    </source>
</evidence>
<dbReference type="AlphaFoldDB" id="A0A1C1YST9"/>
<evidence type="ECO:0000259" key="1">
    <source>
        <dbReference type="Pfam" id="PF14588"/>
    </source>
</evidence>
<dbReference type="Pfam" id="PF14588">
    <property type="entry name" value="YjgF_endoribonc"/>
    <property type="match status" value="1"/>
</dbReference>
<dbReference type="PANTHER" id="PTHR43760:SF1">
    <property type="entry name" value="ENDORIBONUCLEASE L-PSP_CHORISMATE MUTASE-LIKE DOMAIN-CONTAINING PROTEIN"/>
    <property type="match status" value="1"/>
</dbReference>
<proteinExistence type="predicted"/>
<dbReference type="OrthoDB" id="9806350at2"/>
<dbReference type="STRING" id="1480615.AWJ14_16745"/>
<keyword evidence="3" id="KW-1185">Reference proteome</keyword>
<dbReference type="RefSeq" id="WP_066181067.1">
    <property type="nucleotide sequence ID" value="NZ_LQZT01000034.1"/>
</dbReference>
<reference evidence="2 3" key="1">
    <citation type="submission" date="2015-12" db="EMBL/GenBank/DDBJ databases">
        <authorList>
            <person name="Shamseldin A."/>
            <person name="Moawad H."/>
            <person name="Abd El-Rahim W.M."/>
            <person name="Sadowsky M.J."/>
        </authorList>
    </citation>
    <scope>NUCLEOTIDE SEQUENCE [LARGE SCALE GENOMIC DNA]</scope>
    <source>
        <strain evidence="2 3">JC234</strain>
    </source>
</reference>
<feature type="domain" description="Endoribonuclease L-PSP/chorismate mutase-like" evidence="1">
    <location>
        <begin position="6"/>
        <end position="146"/>
    </location>
</feature>